<feature type="transmembrane region" description="Helical" evidence="1">
    <location>
        <begin position="229"/>
        <end position="251"/>
    </location>
</feature>
<evidence type="ECO:0000256" key="1">
    <source>
        <dbReference type="SAM" id="Phobius"/>
    </source>
</evidence>
<dbReference type="RefSeq" id="WP_369711377.1">
    <property type="nucleotide sequence ID" value="NZ_CP165644.1"/>
</dbReference>
<feature type="transmembrane region" description="Helical" evidence="1">
    <location>
        <begin position="149"/>
        <end position="168"/>
    </location>
</feature>
<proteinExistence type="predicted"/>
<feature type="transmembrane region" description="Helical" evidence="1">
    <location>
        <begin position="263"/>
        <end position="284"/>
    </location>
</feature>
<name>A0AB39VIQ4_9FUSO</name>
<keyword evidence="1" id="KW-0812">Transmembrane</keyword>
<evidence type="ECO:0000313" key="2">
    <source>
        <dbReference type="EMBL" id="XDU67143.1"/>
    </source>
</evidence>
<feature type="transmembrane region" description="Helical" evidence="1">
    <location>
        <begin position="106"/>
        <end position="129"/>
    </location>
</feature>
<feature type="transmembrane region" description="Helical" evidence="1">
    <location>
        <begin position="76"/>
        <end position="94"/>
    </location>
</feature>
<feature type="transmembrane region" description="Helical" evidence="1">
    <location>
        <begin position="202"/>
        <end position="223"/>
    </location>
</feature>
<accession>A0AB39VIQ4</accession>
<reference evidence="2" key="1">
    <citation type="submission" date="2024-07" db="EMBL/GenBank/DDBJ databases">
        <authorList>
            <person name="Li X.-J."/>
            <person name="Wang X."/>
        </authorList>
    </citation>
    <scope>NUCLEOTIDE SEQUENCE</scope>
    <source>
        <strain evidence="2">HSP-334</strain>
    </source>
</reference>
<dbReference type="AlphaFoldDB" id="A0AB39VIQ4"/>
<feature type="transmembrane region" description="Helical" evidence="1">
    <location>
        <begin position="290"/>
        <end position="309"/>
    </location>
</feature>
<dbReference type="KEGG" id="lrug:AB8B22_01660"/>
<keyword evidence="1" id="KW-0472">Membrane</keyword>
<dbReference type="EMBL" id="CP165644">
    <property type="protein sequence ID" value="XDU67143.1"/>
    <property type="molecule type" value="Genomic_DNA"/>
</dbReference>
<organism evidence="2">
    <name type="scientific">Leptotrichia rugosa</name>
    <dbReference type="NCBI Taxonomy" id="3239302"/>
    <lineage>
        <taxon>Bacteria</taxon>
        <taxon>Fusobacteriati</taxon>
        <taxon>Fusobacteriota</taxon>
        <taxon>Fusobacteriia</taxon>
        <taxon>Fusobacteriales</taxon>
        <taxon>Leptotrichiaceae</taxon>
        <taxon>Leptotrichia</taxon>
    </lineage>
</organism>
<protein>
    <submittedName>
        <fullName evidence="2">Uncharacterized protein</fullName>
    </submittedName>
</protein>
<keyword evidence="1" id="KW-1133">Transmembrane helix</keyword>
<sequence>MKKNNKKIFKIEYRILSIFFGICNFCFADTNYKGFERLFKEGVKIGGGSVIERMVNSLFYGLIVLYRGISSKLSQILGFIILAFMIINILKIILQNVEKVDLYSILKMLLPSFIKNLILAFIFITPVSYKINLGFENTFGNKTVKGTLLTEFTEIFFSMFYKLGLIVFSSEKFRNITPGKLADNFISTPLNLLQNVLKFKTFFAIFINIAKIILLIFCVWICAKIISKYIVIIFETLMLMIFSTFYLIFFLLESTSQIAQKGLNIIIIQIITIFMAAAMMGVSYQLLNLISVGNSILGISSLVIALMLAEKTIENIDFIAMTLTSG</sequence>
<gene>
    <name evidence="2" type="ORF">AB8B22_01660</name>
</gene>